<dbReference type="GO" id="GO:0072393">
    <property type="term" value="P:microtubule anchoring at microtubule organizing center"/>
    <property type="evidence" value="ECO:0007669"/>
    <property type="project" value="TreeGrafter"/>
</dbReference>
<dbReference type="GO" id="GO:0005829">
    <property type="term" value="C:cytosol"/>
    <property type="evidence" value="ECO:0007669"/>
    <property type="project" value="TreeGrafter"/>
</dbReference>
<dbReference type="GO" id="GO:0070507">
    <property type="term" value="P:regulation of microtubule cytoskeleton organization"/>
    <property type="evidence" value="ECO:0007669"/>
    <property type="project" value="TreeGrafter"/>
</dbReference>
<proteinExistence type="inferred from homology"/>
<dbReference type="PANTHER" id="PTHR31233">
    <property type="entry name" value="BICAUDAL D FAMILY MEMBER"/>
    <property type="match status" value="1"/>
</dbReference>
<evidence type="ECO:0000313" key="4">
    <source>
        <dbReference type="Proteomes" id="UP001153636"/>
    </source>
</evidence>
<gene>
    <name evidence="3" type="ORF">PSYICH_LOCUS11985</name>
</gene>
<dbReference type="PANTHER" id="PTHR31233:SF6">
    <property type="entry name" value="PROTEIN BICAUDAL D"/>
    <property type="match status" value="1"/>
</dbReference>
<dbReference type="GO" id="GO:0008093">
    <property type="term" value="F:cytoskeletal anchor activity"/>
    <property type="evidence" value="ECO:0007669"/>
    <property type="project" value="InterPro"/>
</dbReference>
<keyword evidence="2" id="KW-0175">Coiled coil</keyword>
<comment type="similarity">
    <text evidence="1">Belongs to the BicD family.</text>
</comment>
<accession>A0A9P0CZZ5</accession>
<organism evidence="3 4">
    <name type="scientific">Psylliodes chrysocephalus</name>
    <dbReference type="NCBI Taxonomy" id="3402493"/>
    <lineage>
        <taxon>Eukaryota</taxon>
        <taxon>Metazoa</taxon>
        <taxon>Ecdysozoa</taxon>
        <taxon>Arthropoda</taxon>
        <taxon>Hexapoda</taxon>
        <taxon>Insecta</taxon>
        <taxon>Pterygota</taxon>
        <taxon>Neoptera</taxon>
        <taxon>Endopterygota</taxon>
        <taxon>Coleoptera</taxon>
        <taxon>Polyphaga</taxon>
        <taxon>Cucujiformia</taxon>
        <taxon>Chrysomeloidea</taxon>
        <taxon>Chrysomelidae</taxon>
        <taxon>Galerucinae</taxon>
        <taxon>Alticini</taxon>
        <taxon>Psylliodes</taxon>
    </lineage>
</organism>
<dbReference type="Proteomes" id="UP001153636">
    <property type="component" value="Chromosome 6"/>
</dbReference>
<dbReference type="Pfam" id="PF09730">
    <property type="entry name" value="BicD"/>
    <property type="match status" value="1"/>
</dbReference>
<evidence type="ECO:0000256" key="2">
    <source>
        <dbReference type="ARBA" id="ARBA00023054"/>
    </source>
</evidence>
<dbReference type="GO" id="GO:0070840">
    <property type="term" value="F:dynein complex binding"/>
    <property type="evidence" value="ECO:0007669"/>
    <property type="project" value="InterPro"/>
</dbReference>
<dbReference type="InterPro" id="IPR018477">
    <property type="entry name" value="BICD"/>
</dbReference>
<evidence type="ECO:0000256" key="1">
    <source>
        <dbReference type="ARBA" id="ARBA00010061"/>
    </source>
</evidence>
<dbReference type="GO" id="GO:0005794">
    <property type="term" value="C:Golgi apparatus"/>
    <property type="evidence" value="ECO:0007669"/>
    <property type="project" value="TreeGrafter"/>
</dbReference>
<evidence type="ECO:0000313" key="3">
    <source>
        <dbReference type="EMBL" id="CAH1111601.1"/>
    </source>
</evidence>
<sequence>MEFGNELRLLKENAVTFLTTVKEGRNMECKKFRTELREVKFRINMLMSDYLELKEKNIALQKQVYVVKSSQVEFGNLKHEIGRLQKDMDKNAEKNMKEALESLEVSESLPVNVIS</sequence>
<reference evidence="3" key="1">
    <citation type="submission" date="2022-01" db="EMBL/GenBank/DDBJ databases">
        <authorList>
            <person name="King R."/>
        </authorList>
    </citation>
    <scope>NUCLEOTIDE SEQUENCE</scope>
</reference>
<dbReference type="GO" id="GO:0034452">
    <property type="term" value="F:dynactin binding"/>
    <property type="evidence" value="ECO:0007669"/>
    <property type="project" value="TreeGrafter"/>
</dbReference>
<name>A0A9P0CZZ5_9CUCU</name>
<dbReference type="AlphaFoldDB" id="A0A9P0CZZ5"/>
<dbReference type="OrthoDB" id="10069295at2759"/>
<protein>
    <submittedName>
        <fullName evidence="3">Uncharacterized protein</fullName>
    </submittedName>
</protein>
<dbReference type="EMBL" id="OV651818">
    <property type="protein sequence ID" value="CAH1111601.1"/>
    <property type="molecule type" value="Genomic_DNA"/>
</dbReference>
<keyword evidence="4" id="KW-1185">Reference proteome</keyword>